<sequence length="584" mass="64184">MTFGAERPPSLSRLFEPPEGHVGVFGWLCGYSADEIFLNSALERFTRCTRRQRAASGDVFLGAMLDPGERRISPVQVPGLLHLPLPPRTSGLMHAKVALIGFRTIETADAWRIRLIVSTGNWTRQTLEESLDLAWTVDLGREDEERDASQRAADIASAANLLRHLRDLVPVSPLDSTSAISREARDRLDAWVERISIRAPRGTVTRFIDSRREAMLPQILSRIRPGRRNHLSIGSGFYEGGDGSAVPPALGRIIQELRGTLAKEAEIDLYVEPQGCQAVATGAEAIRNMGITIRQAAASCGPPRRLHAKFMFSARWQSNSQRCLNAWLYLGSGNMTASGLLRSDRNGGNLEAGIMIEPANLVWNEADVDFGTPVCRLLPIDWNDKSVVDTSACEAGEDMRERPTEYVAPPVSHFVWHEREGSGWLDPPAESSATFDVLDPAGADCTRDGTSFVWHAHRPLEVRVAWQQDGERLTELVPVIDEHGRLAAQVLLPVAIEHVWSLLADFPLPPPVEEPTGDEYDDSAEPRPLRQRCRSGTARAHRQLSYPPDDGTGRADRGAAMRARPQRLDGLVLSASPDAGAGEG</sequence>
<evidence type="ECO:0008006" key="4">
    <source>
        <dbReference type="Google" id="ProtNLM"/>
    </source>
</evidence>
<dbReference type="RefSeq" id="WP_268882534.1">
    <property type="nucleotide sequence ID" value="NZ_CP114029.1"/>
</dbReference>
<name>A0ABY7C241_9HYPH</name>
<evidence type="ECO:0000313" key="2">
    <source>
        <dbReference type="EMBL" id="WAP70083.1"/>
    </source>
</evidence>
<protein>
    <recommendedName>
        <fullName evidence="4">Phospholipase D-like domain-containing protein</fullName>
    </recommendedName>
</protein>
<dbReference type="CDD" id="cd00138">
    <property type="entry name" value="PLDc_SF"/>
    <property type="match status" value="1"/>
</dbReference>
<reference evidence="2" key="1">
    <citation type="submission" date="2022-12" db="EMBL/GenBank/DDBJ databases">
        <title>Jiella pelagia sp. nov., isolated from phosphonate enriched culture of Northwest Pacific surface seawater.</title>
        <authorList>
            <person name="Shin D.Y."/>
            <person name="Hwang C.Y."/>
        </authorList>
    </citation>
    <scope>NUCLEOTIDE SEQUENCE</scope>
    <source>
        <strain evidence="2">HL-NP1</strain>
    </source>
</reference>
<evidence type="ECO:0000313" key="3">
    <source>
        <dbReference type="Proteomes" id="UP001164020"/>
    </source>
</evidence>
<feature type="region of interest" description="Disordered" evidence="1">
    <location>
        <begin position="512"/>
        <end position="584"/>
    </location>
</feature>
<proteinExistence type="predicted"/>
<keyword evidence="3" id="KW-1185">Reference proteome</keyword>
<accession>A0ABY7C241</accession>
<dbReference type="Proteomes" id="UP001164020">
    <property type="component" value="Chromosome"/>
</dbReference>
<dbReference type="Gene3D" id="3.30.870.10">
    <property type="entry name" value="Endonuclease Chain A"/>
    <property type="match status" value="1"/>
</dbReference>
<dbReference type="EMBL" id="CP114029">
    <property type="protein sequence ID" value="WAP70083.1"/>
    <property type="molecule type" value="Genomic_DNA"/>
</dbReference>
<organism evidence="2 3">
    <name type="scientific">Jiella pelagia</name>
    <dbReference type="NCBI Taxonomy" id="2986949"/>
    <lineage>
        <taxon>Bacteria</taxon>
        <taxon>Pseudomonadati</taxon>
        <taxon>Pseudomonadota</taxon>
        <taxon>Alphaproteobacteria</taxon>
        <taxon>Hyphomicrobiales</taxon>
        <taxon>Aurantimonadaceae</taxon>
        <taxon>Jiella</taxon>
    </lineage>
</organism>
<gene>
    <name evidence="2" type="ORF">OH818_08090</name>
</gene>
<evidence type="ECO:0000256" key="1">
    <source>
        <dbReference type="SAM" id="MobiDB-lite"/>
    </source>
</evidence>